<sequence length="267" mass="30330">MPLVTQLRSFHRRRIAIPVTANSLVLDVGSGDKPHWRADVLVDRFPGAEHAIQRSGSQAARTPRPMFDADVTNMPFADKVFDYVICSHLLEHVLDPAAAIREMVRVSKAGYIEVPRAASSKIIDFPSHLWWCRYDGITLEFEAKQGHAFDPEIESFVRRGPIERELNALIDRYFDDWVIAVSWTDDLAHRVIGAVDAALVEQVAIADVHHKNVETLAVRVLTKVFTLPLRSKRRKGPVLYDSIVKPELRTGTRHELEHRLYRSDVAD</sequence>
<name>A0A6J6WYY5_9ZZZZ</name>
<evidence type="ECO:0000259" key="1">
    <source>
        <dbReference type="Pfam" id="PF08241"/>
    </source>
</evidence>
<dbReference type="GO" id="GO:0008757">
    <property type="term" value="F:S-adenosylmethionine-dependent methyltransferase activity"/>
    <property type="evidence" value="ECO:0007669"/>
    <property type="project" value="InterPro"/>
</dbReference>
<dbReference type="InterPro" id="IPR029063">
    <property type="entry name" value="SAM-dependent_MTases_sf"/>
</dbReference>
<dbReference type="Gene3D" id="3.40.50.150">
    <property type="entry name" value="Vaccinia Virus protein VP39"/>
    <property type="match status" value="1"/>
</dbReference>
<feature type="domain" description="Methyltransferase type 11" evidence="1">
    <location>
        <begin position="60"/>
        <end position="110"/>
    </location>
</feature>
<dbReference type="Pfam" id="PF08241">
    <property type="entry name" value="Methyltransf_11"/>
    <property type="match status" value="1"/>
</dbReference>
<protein>
    <submittedName>
        <fullName evidence="2">Unannotated protein</fullName>
    </submittedName>
</protein>
<dbReference type="AlphaFoldDB" id="A0A6J6WYY5"/>
<accession>A0A6J6WYY5</accession>
<organism evidence="2">
    <name type="scientific">freshwater metagenome</name>
    <dbReference type="NCBI Taxonomy" id="449393"/>
    <lineage>
        <taxon>unclassified sequences</taxon>
        <taxon>metagenomes</taxon>
        <taxon>ecological metagenomes</taxon>
    </lineage>
</organism>
<dbReference type="SUPFAM" id="SSF53335">
    <property type="entry name" value="S-adenosyl-L-methionine-dependent methyltransferases"/>
    <property type="match status" value="1"/>
</dbReference>
<gene>
    <name evidence="2" type="ORF">UFOPK2992_00139</name>
</gene>
<reference evidence="2" key="1">
    <citation type="submission" date="2020-05" db="EMBL/GenBank/DDBJ databases">
        <authorList>
            <person name="Chiriac C."/>
            <person name="Salcher M."/>
            <person name="Ghai R."/>
            <person name="Kavagutti S V."/>
        </authorList>
    </citation>
    <scope>NUCLEOTIDE SEQUENCE</scope>
</reference>
<evidence type="ECO:0000313" key="2">
    <source>
        <dbReference type="EMBL" id="CAB4787177.1"/>
    </source>
</evidence>
<proteinExistence type="predicted"/>
<dbReference type="InterPro" id="IPR013216">
    <property type="entry name" value="Methyltransf_11"/>
</dbReference>
<dbReference type="EMBL" id="CAFAAI010000010">
    <property type="protein sequence ID" value="CAB4787177.1"/>
    <property type="molecule type" value="Genomic_DNA"/>
</dbReference>